<dbReference type="Pfam" id="PF06508">
    <property type="entry name" value="QueC"/>
    <property type="match status" value="1"/>
</dbReference>
<dbReference type="UniPathway" id="UPA00391"/>
<evidence type="ECO:0000313" key="12">
    <source>
        <dbReference type="Proteomes" id="UP000183085"/>
    </source>
</evidence>
<accession>A0A1J5EKU5</accession>
<evidence type="ECO:0000256" key="2">
    <source>
        <dbReference type="ARBA" id="ARBA00022598"/>
    </source>
</evidence>
<dbReference type="GO" id="GO:0008616">
    <property type="term" value="P:tRNA queuosine(34) biosynthetic process"/>
    <property type="evidence" value="ECO:0007669"/>
    <property type="project" value="UniProtKB-UniRule"/>
</dbReference>
<evidence type="ECO:0000256" key="7">
    <source>
        <dbReference type="ARBA" id="ARBA00037993"/>
    </source>
</evidence>
<feature type="binding site" evidence="10">
    <location>
        <position position="196"/>
    </location>
    <ligand>
        <name>Zn(2+)</name>
        <dbReference type="ChEBI" id="CHEBI:29105"/>
    </ligand>
</feature>
<dbReference type="GO" id="GO:0005524">
    <property type="term" value="F:ATP binding"/>
    <property type="evidence" value="ECO:0007669"/>
    <property type="project" value="UniProtKB-UniRule"/>
</dbReference>
<dbReference type="PANTHER" id="PTHR42914">
    <property type="entry name" value="7-CYANO-7-DEAZAGUANINE SYNTHASE"/>
    <property type="match status" value="1"/>
</dbReference>
<dbReference type="Gene3D" id="3.40.50.620">
    <property type="entry name" value="HUPs"/>
    <property type="match status" value="1"/>
</dbReference>
<comment type="catalytic activity">
    <reaction evidence="9 10">
        <text>7-carboxy-7-carbaguanine + NH4(+) + 2 ATP = 7-cyano-7-carbaguanine + 2 AMP + 2 diphosphate + 2 H(+)</text>
        <dbReference type="Rhea" id="RHEA:27982"/>
        <dbReference type="ChEBI" id="CHEBI:15378"/>
        <dbReference type="ChEBI" id="CHEBI:28938"/>
        <dbReference type="ChEBI" id="CHEBI:30616"/>
        <dbReference type="ChEBI" id="CHEBI:33019"/>
        <dbReference type="ChEBI" id="CHEBI:45075"/>
        <dbReference type="ChEBI" id="CHEBI:61036"/>
        <dbReference type="ChEBI" id="CHEBI:456215"/>
        <dbReference type="EC" id="6.3.4.20"/>
    </reaction>
</comment>
<dbReference type="PIRSF" id="PIRSF006293">
    <property type="entry name" value="ExsB"/>
    <property type="match status" value="1"/>
</dbReference>
<dbReference type="EMBL" id="MNYI01000018">
    <property type="protein sequence ID" value="OIP43408.1"/>
    <property type="molecule type" value="Genomic_DNA"/>
</dbReference>
<comment type="pathway">
    <text evidence="1 10">Purine metabolism; 7-cyano-7-deazaguanine biosynthesis.</text>
</comment>
<comment type="cofactor">
    <cofactor evidence="10">
        <name>Zn(2+)</name>
        <dbReference type="ChEBI" id="CHEBI:29105"/>
    </cofactor>
    <text evidence="10">Binds 1 zinc ion per subunit.</text>
</comment>
<comment type="function">
    <text evidence="10">Catalyzes the ATP-dependent conversion of 7-carboxy-7-deazaguanine (CDG) to 7-cyano-7-deazaguanine (preQ(0)).</text>
</comment>
<dbReference type="STRING" id="1817895.AUJ95_00795"/>
<feature type="binding site" evidence="10">
    <location>
        <position position="202"/>
    </location>
    <ligand>
        <name>Zn(2+)</name>
        <dbReference type="ChEBI" id="CHEBI:29105"/>
    </ligand>
</feature>
<protein>
    <recommendedName>
        <fullName evidence="8 10">7-cyano-7-deazaguanine synthase</fullName>
        <ecNumber evidence="8 10">6.3.4.20</ecNumber>
    </recommendedName>
    <alternativeName>
        <fullName evidence="10">7-cyano-7-carbaguanine synthase</fullName>
    </alternativeName>
    <alternativeName>
        <fullName evidence="10">PreQ(0) synthase</fullName>
    </alternativeName>
    <alternativeName>
        <fullName evidence="10">Queuosine biosynthesis protein QueC</fullName>
    </alternativeName>
</protein>
<keyword evidence="10" id="KW-0671">Queuosine biosynthesis</keyword>
<comment type="caution">
    <text evidence="11">The sequence shown here is derived from an EMBL/GenBank/DDBJ whole genome shotgun (WGS) entry which is preliminary data.</text>
</comment>
<evidence type="ECO:0000256" key="3">
    <source>
        <dbReference type="ARBA" id="ARBA00022723"/>
    </source>
</evidence>
<reference evidence="11 12" key="1">
    <citation type="journal article" date="2016" name="Environ. Microbiol.">
        <title>Genomic resolution of a cold subsurface aquifer community provides metabolic insights for novel microbes adapted to high CO concentrations.</title>
        <authorList>
            <person name="Probst A.J."/>
            <person name="Castelle C.J."/>
            <person name="Singh A."/>
            <person name="Brown C.T."/>
            <person name="Anantharaman K."/>
            <person name="Sharon I."/>
            <person name="Hug L.A."/>
            <person name="Burstein D."/>
            <person name="Emerson J.B."/>
            <person name="Thomas B.C."/>
            <person name="Banfield J.F."/>
        </authorList>
    </citation>
    <scope>NUCLEOTIDE SEQUENCE [LARGE SCALE GENOMIC DNA]</scope>
    <source>
        <strain evidence="11">CG2_30_40_21</strain>
    </source>
</reference>
<evidence type="ECO:0000256" key="5">
    <source>
        <dbReference type="ARBA" id="ARBA00022833"/>
    </source>
</evidence>
<evidence type="ECO:0000256" key="10">
    <source>
        <dbReference type="HAMAP-Rule" id="MF_01633"/>
    </source>
</evidence>
<dbReference type="InterPro" id="IPR014729">
    <property type="entry name" value="Rossmann-like_a/b/a_fold"/>
</dbReference>
<keyword evidence="4 10" id="KW-0547">Nucleotide-binding</keyword>
<feature type="binding site" evidence="10">
    <location>
        <position position="199"/>
    </location>
    <ligand>
        <name>Zn(2+)</name>
        <dbReference type="ChEBI" id="CHEBI:29105"/>
    </ligand>
</feature>
<dbReference type="InterPro" id="IPR018317">
    <property type="entry name" value="QueC"/>
</dbReference>
<sequence>MKTSICLLSGGLDSIVAMTIAVQQTTVLLGVTFDYGQRAKKQEIDAASRVCEYLRIPHRKITIDWLGQTGSAILQHGRDVPAFSFEKSDPIQTAKAVWVPNRNGVFINIAASLAEEMGADVVVVGFNREEAETFPDNSLKFVQAINQSLLFSTLSKVQVLSFTQDMNKKEIVVLGKQLAAPFHLLWSCYLGGDKMCGRCESCQRCIRAFKSAGVFEVIRERFEDEYAPSLS</sequence>
<dbReference type="Proteomes" id="UP000183085">
    <property type="component" value="Unassembled WGS sequence"/>
</dbReference>
<evidence type="ECO:0000313" key="11">
    <source>
        <dbReference type="EMBL" id="OIP43408.1"/>
    </source>
</evidence>
<evidence type="ECO:0000256" key="1">
    <source>
        <dbReference type="ARBA" id="ARBA00005061"/>
    </source>
</evidence>
<dbReference type="GO" id="GO:0016879">
    <property type="term" value="F:ligase activity, forming carbon-nitrogen bonds"/>
    <property type="evidence" value="ECO:0007669"/>
    <property type="project" value="UniProtKB-UniRule"/>
</dbReference>
<organism evidence="11 12">
    <name type="scientific">Candidatus Desantisbacteria bacterium CG2_30_40_21</name>
    <dbReference type="NCBI Taxonomy" id="1817895"/>
    <lineage>
        <taxon>Bacteria</taxon>
        <taxon>Candidatus Desantisiibacteriota</taxon>
    </lineage>
</organism>
<dbReference type="AlphaFoldDB" id="A0A1J5EKU5"/>
<evidence type="ECO:0000256" key="6">
    <source>
        <dbReference type="ARBA" id="ARBA00022840"/>
    </source>
</evidence>
<keyword evidence="3 10" id="KW-0479">Metal-binding</keyword>
<keyword evidence="5 10" id="KW-0862">Zinc</keyword>
<comment type="similarity">
    <text evidence="7 10">Belongs to the QueC family.</text>
</comment>
<evidence type="ECO:0000256" key="8">
    <source>
        <dbReference type="ARBA" id="ARBA00039149"/>
    </source>
</evidence>
<dbReference type="CDD" id="cd01995">
    <property type="entry name" value="QueC-like"/>
    <property type="match status" value="1"/>
</dbReference>
<dbReference type="HAMAP" id="MF_01633">
    <property type="entry name" value="QueC"/>
    <property type="match status" value="1"/>
</dbReference>
<evidence type="ECO:0000256" key="4">
    <source>
        <dbReference type="ARBA" id="ARBA00022741"/>
    </source>
</evidence>
<dbReference type="SUPFAM" id="SSF52402">
    <property type="entry name" value="Adenine nucleotide alpha hydrolases-like"/>
    <property type="match status" value="1"/>
</dbReference>
<dbReference type="NCBIfam" id="TIGR00364">
    <property type="entry name" value="7-cyano-7-deazaguanine synthase QueC"/>
    <property type="match status" value="1"/>
</dbReference>
<feature type="binding site" evidence="10">
    <location>
        <position position="188"/>
    </location>
    <ligand>
        <name>Zn(2+)</name>
        <dbReference type="ChEBI" id="CHEBI:29105"/>
    </ligand>
</feature>
<feature type="binding site" evidence="10">
    <location>
        <begin position="8"/>
        <end position="18"/>
    </location>
    <ligand>
        <name>ATP</name>
        <dbReference type="ChEBI" id="CHEBI:30616"/>
    </ligand>
</feature>
<dbReference type="EC" id="6.3.4.20" evidence="8 10"/>
<keyword evidence="6 10" id="KW-0067">ATP-binding</keyword>
<keyword evidence="2 10" id="KW-0436">Ligase</keyword>
<evidence type="ECO:0000256" key="9">
    <source>
        <dbReference type="ARBA" id="ARBA00047890"/>
    </source>
</evidence>
<name>A0A1J5EKU5_9BACT</name>
<gene>
    <name evidence="10" type="primary">queC</name>
    <name evidence="11" type="ORF">AUJ95_00795</name>
</gene>
<proteinExistence type="inferred from homology"/>
<dbReference type="GO" id="GO:0008270">
    <property type="term" value="F:zinc ion binding"/>
    <property type="evidence" value="ECO:0007669"/>
    <property type="project" value="UniProtKB-UniRule"/>
</dbReference>
<dbReference type="PANTHER" id="PTHR42914:SF1">
    <property type="entry name" value="7-CYANO-7-DEAZAGUANINE SYNTHASE"/>
    <property type="match status" value="1"/>
</dbReference>